<reference evidence="1" key="1">
    <citation type="submission" date="2021-08" db="EMBL/GenBank/DDBJ databases">
        <title>Novel anaerobic bacterium isolated from sea squirt in East Sea, Republic of Korea.</title>
        <authorList>
            <person name="Nguyen T.H."/>
            <person name="Li Z."/>
            <person name="Lee Y.-J."/>
            <person name="Ko J."/>
            <person name="Kim S.-G."/>
        </authorList>
    </citation>
    <scope>NUCLEOTIDE SEQUENCE</scope>
    <source>
        <strain evidence="1">KCTC 25031</strain>
    </source>
</reference>
<sequence length="86" mass="10077">MSDNSTMFSVKSMCKTLDISSSAYYEWKKDIPFQRNIAWEKDTKLVLKEYKESKRRYGSNKITAVLDQNGVTTSRNRVARIMKQMV</sequence>
<proteinExistence type="predicted"/>
<evidence type="ECO:0000313" key="1">
    <source>
        <dbReference type="EMBL" id="QZE13627.1"/>
    </source>
</evidence>
<dbReference type="EMBL" id="CP081303">
    <property type="protein sequence ID" value="QZE13627.1"/>
    <property type="molecule type" value="Genomic_DNA"/>
</dbReference>
<accession>A0AC61NDI8</accession>
<protein>
    <submittedName>
        <fullName evidence="1">IS3 family transposase</fullName>
    </submittedName>
</protein>
<dbReference type="Proteomes" id="UP000826212">
    <property type="component" value="Chromosome"/>
</dbReference>
<gene>
    <name evidence="1" type="ORF">K4L44_13785</name>
</gene>
<name>A0AC61NDI8_9BACT</name>
<evidence type="ECO:0000313" key="2">
    <source>
        <dbReference type="Proteomes" id="UP000826212"/>
    </source>
</evidence>
<organism evidence="1 2">
    <name type="scientific">Halosquirtibacter laminarini</name>
    <dbReference type="NCBI Taxonomy" id="3374600"/>
    <lineage>
        <taxon>Bacteria</taxon>
        <taxon>Pseudomonadati</taxon>
        <taxon>Bacteroidota</taxon>
        <taxon>Bacteroidia</taxon>
        <taxon>Marinilabiliales</taxon>
        <taxon>Prolixibacteraceae</taxon>
        <taxon>Halosquirtibacter</taxon>
    </lineage>
</organism>
<keyword evidence="2" id="KW-1185">Reference proteome</keyword>